<dbReference type="EMBL" id="JADCNM010000074">
    <property type="protein sequence ID" value="KAG0451215.1"/>
    <property type="molecule type" value="Genomic_DNA"/>
</dbReference>
<evidence type="ECO:0000313" key="5">
    <source>
        <dbReference type="EMBL" id="KAG0451215.1"/>
    </source>
</evidence>
<feature type="compositionally biased region" description="Polar residues" evidence="4">
    <location>
        <begin position="19"/>
        <end position="34"/>
    </location>
</feature>
<sequence length="464" mass="50802">MSAQRENKREGDGYDMLQFTESSPLPPLTSQLNNGLLRSRAPWPDFPSSSSAKQGHLGSINSAACMEQLLAHCAYAIESNDATLAQQILWVLHNIAPPDGDSNQRLTAAFLRALVLRASSSGSSSPSFAALASTISSSSTASPTPSPLLSPVSLAAFVDLTPWHRFGFTAANSAIADATDGFSVVHIVDLTTTHCMQLPTLIDTIAARRPDDPPFIRLTVPTPYQNSPPPSLDISLDELGSRLVTFARSRNIKMDFRVVPSSPADGFNSLFQHLRIQQLVAAEALVVNCHMIPHYIPDEDTSASCCGLPPRTTFLKALRSLDPMAVVVVDEDADFTAGDVVTRLRAAFNYLWIPFDTVDTFLPRGSEQRRRFEAAVFWKIENTIACEGAQRVERLEPRSRWVQRLRAAGFRAVGFSEDTAVEVKTMLDEHSTGWGMKRDDESMVLTWKGHDVVFASAWIPSSVS</sequence>
<dbReference type="InterPro" id="IPR005202">
    <property type="entry name" value="TF_GRAS"/>
</dbReference>
<protein>
    <recommendedName>
        <fullName evidence="7">Scarecrow-like protein 32</fullName>
    </recommendedName>
</protein>
<dbReference type="OrthoDB" id="767511at2759"/>
<dbReference type="Proteomes" id="UP000639772">
    <property type="component" value="Unassembled WGS sequence"/>
</dbReference>
<evidence type="ECO:0000256" key="1">
    <source>
        <dbReference type="ARBA" id="ARBA00023015"/>
    </source>
</evidence>
<organism evidence="5 6">
    <name type="scientific">Vanilla planifolia</name>
    <name type="common">Vanilla</name>
    <dbReference type="NCBI Taxonomy" id="51239"/>
    <lineage>
        <taxon>Eukaryota</taxon>
        <taxon>Viridiplantae</taxon>
        <taxon>Streptophyta</taxon>
        <taxon>Embryophyta</taxon>
        <taxon>Tracheophyta</taxon>
        <taxon>Spermatophyta</taxon>
        <taxon>Magnoliopsida</taxon>
        <taxon>Liliopsida</taxon>
        <taxon>Asparagales</taxon>
        <taxon>Orchidaceae</taxon>
        <taxon>Vanilloideae</taxon>
        <taxon>Vanilleae</taxon>
        <taxon>Vanilla</taxon>
    </lineage>
</organism>
<dbReference type="PROSITE" id="PS50985">
    <property type="entry name" value="GRAS"/>
    <property type="match status" value="1"/>
</dbReference>
<comment type="caution">
    <text evidence="3">Lacks conserved residue(s) required for the propagation of feature annotation.</text>
</comment>
<gene>
    <name evidence="5" type="ORF">HPP92_026371</name>
</gene>
<evidence type="ECO:0000256" key="2">
    <source>
        <dbReference type="ARBA" id="ARBA00023163"/>
    </source>
</evidence>
<proteinExistence type="inferred from homology"/>
<keyword evidence="1" id="KW-0805">Transcription regulation</keyword>
<evidence type="ECO:0000313" key="6">
    <source>
        <dbReference type="Proteomes" id="UP000639772"/>
    </source>
</evidence>
<feature type="region of interest" description="Disordered" evidence="4">
    <location>
        <begin position="1"/>
        <end position="34"/>
    </location>
</feature>
<evidence type="ECO:0000256" key="3">
    <source>
        <dbReference type="PROSITE-ProRule" id="PRU01191"/>
    </source>
</evidence>
<evidence type="ECO:0008006" key="7">
    <source>
        <dbReference type="Google" id="ProtNLM"/>
    </source>
</evidence>
<comment type="caution">
    <text evidence="5">The sequence shown here is derived from an EMBL/GenBank/DDBJ whole genome shotgun (WGS) entry which is preliminary data.</text>
</comment>
<dbReference type="AlphaFoldDB" id="A0A835PF28"/>
<comment type="similarity">
    <text evidence="3">Belongs to the GRAS family.</text>
</comment>
<feature type="compositionally biased region" description="Basic and acidic residues" evidence="4">
    <location>
        <begin position="1"/>
        <end position="12"/>
    </location>
</feature>
<dbReference type="Pfam" id="PF03514">
    <property type="entry name" value="GRAS"/>
    <property type="match status" value="1"/>
</dbReference>
<evidence type="ECO:0000256" key="4">
    <source>
        <dbReference type="SAM" id="MobiDB-lite"/>
    </source>
</evidence>
<reference evidence="5 6" key="1">
    <citation type="journal article" date="2020" name="Nat. Food">
        <title>A phased Vanilla planifolia genome enables genetic improvement of flavour and production.</title>
        <authorList>
            <person name="Hasing T."/>
            <person name="Tang H."/>
            <person name="Brym M."/>
            <person name="Khazi F."/>
            <person name="Huang T."/>
            <person name="Chambers A.H."/>
        </authorList>
    </citation>
    <scope>NUCLEOTIDE SEQUENCE [LARGE SCALE GENOMIC DNA]</scope>
    <source>
        <tissue evidence="5">Leaf</tissue>
    </source>
</reference>
<keyword evidence="2" id="KW-0804">Transcription</keyword>
<name>A0A835PF28_VANPL</name>
<feature type="region of interest" description="SAW" evidence="3">
    <location>
        <begin position="385"/>
        <end position="459"/>
    </location>
</feature>
<accession>A0A835PF28</accession>
<dbReference type="PANTHER" id="PTHR31636">
    <property type="entry name" value="OSJNBA0084A10.13 PROTEIN-RELATED"/>
    <property type="match status" value="1"/>
</dbReference>
<feature type="short sequence motif" description="VHIID" evidence="3">
    <location>
        <begin position="185"/>
        <end position="189"/>
    </location>
</feature>